<sequence>MEDPKRIVQQGYDQLGSRYRMNHEEADPERYSYWLNELTQRLPLEANVLELGCADGIPTARFLSQRVKYLGIDISPVQIKLARHNVPKARFEVADMATLTFLDAEFDAVIALYSIIHVPLAEQSALLNAVYQWLRPNGYFLCVVGADEWTGTETNWIESGTLMYWSHADADTYQSWLIKTGFTIMKRHFVAEGAAGHTFFFVQKIA</sequence>
<dbReference type="AlphaFoldDB" id="A0A369IDU2"/>
<dbReference type="GO" id="GO:0008168">
    <property type="term" value="F:methyltransferase activity"/>
    <property type="evidence" value="ECO:0007669"/>
    <property type="project" value="UniProtKB-KW"/>
</dbReference>
<organism evidence="4 5">
    <name type="scientific">Runella aurantiaca</name>
    <dbReference type="NCBI Taxonomy" id="2282308"/>
    <lineage>
        <taxon>Bacteria</taxon>
        <taxon>Pseudomonadati</taxon>
        <taxon>Bacteroidota</taxon>
        <taxon>Cytophagia</taxon>
        <taxon>Cytophagales</taxon>
        <taxon>Spirosomataceae</taxon>
        <taxon>Runella</taxon>
    </lineage>
</organism>
<dbReference type="PANTHER" id="PTHR43861:SF1">
    <property type="entry name" value="TRANS-ACONITATE 2-METHYLTRANSFERASE"/>
    <property type="match status" value="1"/>
</dbReference>
<name>A0A369IDU2_9BACT</name>
<reference evidence="4 5" key="1">
    <citation type="submission" date="2018-07" db="EMBL/GenBank/DDBJ databases">
        <title>Genome analysis of Runella aurantiaca.</title>
        <authorList>
            <person name="Yang X."/>
        </authorList>
    </citation>
    <scope>NUCLEOTIDE SEQUENCE [LARGE SCALE GENOMIC DNA]</scope>
    <source>
        <strain evidence="4 5">YX9</strain>
    </source>
</reference>
<dbReference type="Gene3D" id="3.40.50.150">
    <property type="entry name" value="Vaccinia Virus protein VP39"/>
    <property type="match status" value="1"/>
</dbReference>
<dbReference type="EMBL" id="QPIW01000010">
    <property type="protein sequence ID" value="RDB05404.1"/>
    <property type="molecule type" value="Genomic_DNA"/>
</dbReference>
<protein>
    <submittedName>
        <fullName evidence="4">Class I SAM-dependent methyltransferase</fullName>
    </submittedName>
</protein>
<evidence type="ECO:0000256" key="2">
    <source>
        <dbReference type="ARBA" id="ARBA00022679"/>
    </source>
</evidence>
<keyword evidence="1 4" id="KW-0489">Methyltransferase</keyword>
<dbReference type="SUPFAM" id="SSF53335">
    <property type="entry name" value="S-adenosyl-L-methionine-dependent methyltransferases"/>
    <property type="match status" value="1"/>
</dbReference>
<evidence type="ECO:0000313" key="4">
    <source>
        <dbReference type="EMBL" id="RDB05404.1"/>
    </source>
</evidence>
<keyword evidence="5" id="KW-1185">Reference proteome</keyword>
<dbReference type="PANTHER" id="PTHR43861">
    <property type="entry name" value="TRANS-ACONITATE 2-METHYLTRANSFERASE-RELATED"/>
    <property type="match status" value="1"/>
</dbReference>
<dbReference type="Pfam" id="PF13649">
    <property type="entry name" value="Methyltransf_25"/>
    <property type="match status" value="1"/>
</dbReference>
<proteinExistence type="predicted"/>
<evidence type="ECO:0000313" key="5">
    <source>
        <dbReference type="Proteomes" id="UP000253141"/>
    </source>
</evidence>
<evidence type="ECO:0000256" key="1">
    <source>
        <dbReference type="ARBA" id="ARBA00022603"/>
    </source>
</evidence>
<gene>
    <name evidence="4" type="ORF">DVG78_14165</name>
</gene>
<dbReference type="Proteomes" id="UP000253141">
    <property type="component" value="Unassembled WGS sequence"/>
</dbReference>
<keyword evidence="2 4" id="KW-0808">Transferase</keyword>
<dbReference type="InterPro" id="IPR041698">
    <property type="entry name" value="Methyltransf_25"/>
</dbReference>
<dbReference type="GO" id="GO:0032259">
    <property type="term" value="P:methylation"/>
    <property type="evidence" value="ECO:0007669"/>
    <property type="project" value="UniProtKB-KW"/>
</dbReference>
<dbReference type="CDD" id="cd02440">
    <property type="entry name" value="AdoMet_MTases"/>
    <property type="match status" value="1"/>
</dbReference>
<dbReference type="OrthoDB" id="9789123at2"/>
<accession>A0A369IDU2</accession>
<evidence type="ECO:0000259" key="3">
    <source>
        <dbReference type="Pfam" id="PF13649"/>
    </source>
</evidence>
<comment type="caution">
    <text evidence="4">The sequence shown here is derived from an EMBL/GenBank/DDBJ whole genome shotgun (WGS) entry which is preliminary data.</text>
</comment>
<dbReference type="InterPro" id="IPR029063">
    <property type="entry name" value="SAM-dependent_MTases_sf"/>
</dbReference>
<feature type="domain" description="Methyltransferase" evidence="3">
    <location>
        <begin position="48"/>
        <end position="138"/>
    </location>
</feature>